<evidence type="ECO:0000313" key="6">
    <source>
        <dbReference type="Proteomes" id="UP000703720"/>
    </source>
</evidence>
<dbReference type="SUPFAM" id="SSF161219">
    <property type="entry name" value="CHY zinc finger-like"/>
    <property type="match status" value="1"/>
</dbReference>
<dbReference type="EMBL" id="JAGIOA010000001">
    <property type="protein sequence ID" value="MBP2379032.1"/>
    <property type="molecule type" value="Genomic_DNA"/>
</dbReference>
<gene>
    <name evidence="5" type="ORF">JOF42_002527</name>
</gene>
<dbReference type="Proteomes" id="UP000703720">
    <property type="component" value="Unassembled WGS sequence"/>
</dbReference>
<evidence type="ECO:0000259" key="4">
    <source>
        <dbReference type="PROSITE" id="PS51266"/>
    </source>
</evidence>
<sequence>MARVGETTVHGLMVDGETRCEHYHGPLDVIALRFACCGDWYPCHLCHEAIADHDARQWARDERETPAVLCGVCGALLSIHAYLDAQRCPACSAGFNPGCRTHHHLYFD</sequence>
<comment type="caution">
    <text evidence="5">The sequence shown here is derived from an EMBL/GenBank/DDBJ whole genome shotgun (WGS) entry which is preliminary data.</text>
</comment>
<evidence type="ECO:0000256" key="3">
    <source>
        <dbReference type="ARBA" id="ARBA00022833"/>
    </source>
</evidence>
<evidence type="ECO:0000313" key="5">
    <source>
        <dbReference type="EMBL" id="MBP2379032.1"/>
    </source>
</evidence>
<evidence type="ECO:0000256" key="2">
    <source>
        <dbReference type="ARBA" id="ARBA00022771"/>
    </source>
</evidence>
<protein>
    <submittedName>
        <fullName evidence="5">CHY-type Zn-finger protein</fullName>
    </submittedName>
</protein>
<proteinExistence type="predicted"/>
<keyword evidence="1" id="KW-0479">Metal-binding</keyword>
<accession>A0ABS4WS37</accession>
<dbReference type="InterPro" id="IPR008913">
    <property type="entry name" value="Znf_CHY"/>
</dbReference>
<evidence type="ECO:0000256" key="1">
    <source>
        <dbReference type="ARBA" id="ARBA00022723"/>
    </source>
</evidence>
<organism evidence="5 6">
    <name type="scientific">Microbacterium phyllosphaerae</name>
    <dbReference type="NCBI Taxonomy" id="124798"/>
    <lineage>
        <taxon>Bacteria</taxon>
        <taxon>Bacillati</taxon>
        <taxon>Actinomycetota</taxon>
        <taxon>Actinomycetes</taxon>
        <taxon>Micrococcales</taxon>
        <taxon>Microbacteriaceae</taxon>
        <taxon>Microbacterium</taxon>
    </lineage>
</organism>
<dbReference type="InterPro" id="IPR037274">
    <property type="entry name" value="Znf_CHY_sf"/>
</dbReference>
<reference evidence="5 6" key="1">
    <citation type="submission" date="2021-03" db="EMBL/GenBank/DDBJ databases">
        <title>Sequencing the genomes of 1000 actinobacteria strains.</title>
        <authorList>
            <person name="Klenk H.-P."/>
        </authorList>
    </citation>
    <scope>NUCLEOTIDE SEQUENCE [LARGE SCALE GENOMIC DNA]</scope>
    <source>
        <strain evidence="5 6">DSM 13468</strain>
    </source>
</reference>
<dbReference type="InterPro" id="IPR016694">
    <property type="entry name" value="UCP017292"/>
</dbReference>
<dbReference type="PROSITE" id="PS51266">
    <property type="entry name" value="ZF_CHY"/>
    <property type="match status" value="1"/>
</dbReference>
<keyword evidence="3" id="KW-0862">Zinc</keyword>
<dbReference type="PIRSF" id="PIRSF017292">
    <property type="entry name" value="UCP017292_Znf_CHY"/>
    <property type="match status" value="1"/>
</dbReference>
<dbReference type="Pfam" id="PF05495">
    <property type="entry name" value="zf-CHY"/>
    <property type="match status" value="1"/>
</dbReference>
<name>A0ABS4WS37_9MICO</name>
<keyword evidence="2" id="KW-0863">Zinc-finger</keyword>
<feature type="domain" description="CHY-type" evidence="4">
    <location>
        <begin position="13"/>
        <end position="93"/>
    </location>
</feature>
<keyword evidence="6" id="KW-1185">Reference proteome</keyword>